<accession>A0ABN8YFT8</accession>
<evidence type="ECO:0000313" key="2">
    <source>
        <dbReference type="EMBL" id="CAI9160284.1"/>
    </source>
</evidence>
<keyword evidence="3" id="KW-1185">Reference proteome</keyword>
<dbReference type="Proteomes" id="UP001176941">
    <property type="component" value="Chromosome 2"/>
</dbReference>
<keyword evidence="1" id="KW-0812">Transmembrane</keyword>
<keyword evidence="1" id="KW-0472">Membrane</keyword>
<evidence type="ECO:0000256" key="1">
    <source>
        <dbReference type="SAM" id="Phobius"/>
    </source>
</evidence>
<sequence>MGFSKQEYWSGLPFPSPGDLSNPGFPHYRQILYHLSHKGSPESDGKRPKRFGSTFKASLSGGQIVDPMGANALILMDSSKAFLYMPLLNQSCLSLNFTFILLWTPKFFL</sequence>
<feature type="transmembrane region" description="Helical" evidence="1">
    <location>
        <begin position="81"/>
        <end position="103"/>
    </location>
</feature>
<organism evidence="2 3">
    <name type="scientific">Rangifer tarandus platyrhynchus</name>
    <name type="common">Svalbard reindeer</name>
    <dbReference type="NCBI Taxonomy" id="3082113"/>
    <lineage>
        <taxon>Eukaryota</taxon>
        <taxon>Metazoa</taxon>
        <taxon>Chordata</taxon>
        <taxon>Craniata</taxon>
        <taxon>Vertebrata</taxon>
        <taxon>Euteleostomi</taxon>
        <taxon>Mammalia</taxon>
        <taxon>Eutheria</taxon>
        <taxon>Laurasiatheria</taxon>
        <taxon>Artiodactyla</taxon>
        <taxon>Ruminantia</taxon>
        <taxon>Pecora</taxon>
        <taxon>Cervidae</taxon>
        <taxon>Odocoileinae</taxon>
        <taxon>Rangifer</taxon>
    </lineage>
</organism>
<protein>
    <submittedName>
        <fullName evidence="2">Uncharacterized protein</fullName>
    </submittedName>
</protein>
<reference evidence="2" key="1">
    <citation type="submission" date="2023-04" db="EMBL/GenBank/DDBJ databases">
        <authorList>
            <consortium name="ELIXIR-Norway"/>
        </authorList>
    </citation>
    <scope>NUCLEOTIDE SEQUENCE [LARGE SCALE GENOMIC DNA]</scope>
</reference>
<gene>
    <name evidence="2" type="ORF">MRATA1EN1_LOCUS9246</name>
</gene>
<proteinExistence type="predicted"/>
<evidence type="ECO:0000313" key="3">
    <source>
        <dbReference type="Proteomes" id="UP001176941"/>
    </source>
</evidence>
<keyword evidence="1" id="KW-1133">Transmembrane helix</keyword>
<dbReference type="EMBL" id="OX459938">
    <property type="protein sequence ID" value="CAI9160284.1"/>
    <property type="molecule type" value="Genomic_DNA"/>
</dbReference>
<name>A0ABN8YFT8_RANTA</name>